<sequence>MFSSIHLTLLRHNEFIQFITNLSGIINANDLETLKLKSESDDLTALLATITALYKPDLGSQLTKLLEQDDERRDRALVGIQSLIEAYTNHYDEAKKEAALALALSLKKFGTGIARQNYQAETATITAIIEEWKRETNLIAGLSKLSLNEWVGELGTANSQFDTHYIDRVKEDAAAPDVKLIALRKEAIQSYRTLTNRIQAFATIGEEPAYAAIINECNSLIEKYNSVVNARSKKENEEVSAE</sequence>
<dbReference type="InterPro" id="IPR046228">
    <property type="entry name" value="DUF6261"/>
</dbReference>
<dbReference type="Pfam" id="PF19775">
    <property type="entry name" value="DUF6261"/>
    <property type="match status" value="1"/>
</dbReference>
<gene>
    <name evidence="1" type="ORF">DWB61_16585</name>
</gene>
<accession>A0A425XWV8</accession>
<evidence type="ECO:0000313" key="1">
    <source>
        <dbReference type="EMBL" id="RRG19137.1"/>
    </source>
</evidence>
<evidence type="ECO:0000313" key="2">
    <source>
        <dbReference type="Proteomes" id="UP000285794"/>
    </source>
</evidence>
<dbReference type="OrthoDB" id="1150508at2"/>
<reference evidence="1 2" key="1">
    <citation type="submission" date="2018-07" db="EMBL/GenBank/DDBJ databases">
        <title>Draft genome sequence of Ancylomarina sp. M1P.</title>
        <authorList>
            <person name="Yadav S."/>
            <person name="Villanueva L."/>
            <person name="Damste J.S.S."/>
        </authorList>
    </citation>
    <scope>NUCLEOTIDE SEQUENCE [LARGE SCALE GENOMIC DNA]</scope>
    <source>
        <strain evidence="1 2">M1P</strain>
    </source>
</reference>
<protein>
    <submittedName>
        <fullName evidence="1">Uncharacterized protein</fullName>
    </submittedName>
</protein>
<dbReference type="AlphaFoldDB" id="A0A425XWV8"/>
<dbReference type="Proteomes" id="UP000285794">
    <property type="component" value="Unassembled WGS sequence"/>
</dbReference>
<organism evidence="1 2">
    <name type="scientific">Ancylomarina euxinus</name>
    <dbReference type="NCBI Taxonomy" id="2283627"/>
    <lineage>
        <taxon>Bacteria</taxon>
        <taxon>Pseudomonadati</taxon>
        <taxon>Bacteroidota</taxon>
        <taxon>Bacteroidia</taxon>
        <taxon>Marinilabiliales</taxon>
        <taxon>Marinifilaceae</taxon>
        <taxon>Ancylomarina</taxon>
    </lineage>
</organism>
<dbReference type="EMBL" id="QQWG01000025">
    <property type="protein sequence ID" value="RRG19137.1"/>
    <property type="molecule type" value="Genomic_DNA"/>
</dbReference>
<comment type="caution">
    <text evidence="1">The sequence shown here is derived from an EMBL/GenBank/DDBJ whole genome shotgun (WGS) entry which is preliminary data.</text>
</comment>
<name>A0A425XWV8_9BACT</name>
<keyword evidence="2" id="KW-1185">Reference proteome</keyword>
<proteinExistence type="predicted"/>
<dbReference type="RefSeq" id="WP_125032025.1">
    <property type="nucleotide sequence ID" value="NZ_JAPXVP010000022.1"/>
</dbReference>